<sequence length="635" mass="67905">MYKALPKIGLYQRTCRACGVTLREGCPIEEKLAHCRNQAHLQLFVHAPQLFNGDEIVPCDIDKRFPYLCILCCCGIEASQIFEHLASDAHNAQRTLAGLPPPTKPPTPPQPPSMPRSIEAALAAMTHNPPEVPSTNTTTSVPTGAPAAGGVDEMPPEAYLTRVMAPLAKSIIADGAAINQPLHLIIAPREPDPIRPQHTPLAHTCGPAVDAVDTAIREYMAAIGSSKDGDALRQAILTAATGLYSQRGEKGDLDLFLQTRDFKAILQRGGMVPARHLHKIAHVLRTYGECPIDKIITTARVPIIKFVSPAELCRRVVADLTAQRAVASPSDTIAFPPLGASASGTHSGARAPGETPAGGPAPAGTGAHAQQPAASAVKINPNQGSPSPSPFLLAHTGGMVMLLMLVMVMMHGQVIDIDLNISSPNGVYNSRYIRILIDLDPRVKPFLFAVKEWAKQHGVCDAVNGFLSSFGFMMVGLAFLQLRPDNPAAASLFSSGANPYSQLPPPPPTSTTFSSSGSFIVSASLPALWAPVRPGVLPLLPVIPNPIDLVRGAPMPPAFQLVPQACPASLYELLLLFFYYYAFCYDYSHNHLDLCQGGVVPRSTLVEHETVLFVDPINGEHVQVRLKSKVRPTLG</sequence>
<feature type="region of interest" description="Disordered" evidence="1">
    <location>
        <begin position="337"/>
        <end position="383"/>
    </location>
</feature>
<gene>
    <name evidence="3" type="ORF">PAPYR_9009</name>
</gene>
<dbReference type="InterPro" id="IPR054708">
    <property type="entry name" value="MTPAP-like_central"/>
</dbReference>
<keyword evidence="4" id="KW-1185">Reference proteome</keyword>
<feature type="domain" description="Poly(A) RNA polymerase mitochondrial-like central palm" evidence="2">
    <location>
        <begin position="250"/>
        <end position="327"/>
    </location>
</feature>
<feature type="compositionally biased region" description="Low complexity" evidence="1">
    <location>
        <begin position="133"/>
        <end position="143"/>
    </location>
</feature>
<feature type="region of interest" description="Disordered" evidence="1">
    <location>
        <begin position="94"/>
        <end position="115"/>
    </location>
</feature>
<dbReference type="Proteomes" id="UP001141327">
    <property type="component" value="Unassembled WGS sequence"/>
</dbReference>
<protein>
    <recommendedName>
        <fullName evidence="2">Poly(A) RNA polymerase mitochondrial-like central palm domain-containing protein</fullName>
    </recommendedName>
</protein>
<dbReference type="Pfam" id="PF22600">
    <property type="entry name" value="MTPAP-like_central"/>
    <property type="match status" value="1"/>
</dbReference>
<dbReference type="SUPFAM" id="SSF81301">
    <property type="entry name" value="Nucleotidyltransferase"/>
    <property type="match status" value="1"/>
</dbReference>
<feature type="region of interest" description="Disordered" evidence="1">
    <location>
        <begin position="130"/>
        <end position="153"/>
    </location>
</feature>
<name>A0ABQ8UF20_9EUKA</name>
<evidence type="ECO:0000313" key="3">
    <source>
        <dbReference type="EMBL" id="KAJ4455929.1"/>
    </source>
</evidence>
<feature type="compositionally biased region" description="Low complexity" evidence="1">
    <location>
        <begin position="348"/>
        <end position="374"/>
    </location>
</feature>
<organism evidence="3 4">
    <name type="scientific">Paratrimastix pyriformis</name>
    <dbReference type="NCBI Taxonomy" id="342808"/>
    <lineage>
        <taxon>Eukaryota</taxon>
        <taxon>Metamonada</taxon>
        <taxon>Preaxostyla</taxon>
        <taxon>Paratrimastigidae</taxon>
        <taxon>Paratrimastix</taxon>
    </lineage>
</organism>
<dbReference type="SUPFAM" id="SSF81631">
    <property type="entry name" value="PAP/OAS1 substrate-binding domain"/>
    <property type="match status" value="1"/>
</dbReference>
<dbReference type="PANTHER" id="PTHR12271:SF40">
    <property type="entry name" value="POLY(A) RNA POLYMERASE GLD2"/>
    <property type="match status" value="1"/>
</dbReference>
<proteinExistence type="predicted"/>
<evidence type="ECO:0000313" key="4">
    <source>
        <dbReference type="Proteomes" id="UP001141327"/>
    </source>
</evidence>
<evidence type="ECO:0000259" key="2">
    <source>
        <dbReference type="Pfam" id="PF22600"/>
    </source>
</evidence>
<comment type="caution">
    <text evidence="3">The sequence shown here is derived from an EMBL/GenBank/DDBJ whole genome shotgun (WGS) entry which is preliminary data.</text>
</comment>
<accession>A0ABQ8UF20</accession>
<reference evidence="3" key="1">
    <citation type="journal article" date="2022" name="bioRxiv">
        <title>Genomics of Preaxostyla Flagellates Illuminates Evolutionary Transitions and the Path Towards Mitochondrial Loss.</title>
        <authorList>
            <person name="Novak L.V.F."/>
            <person name="Treitli S.C."/>
            <person name="Pyrih J."/>
            <person name="Halakuc P."/>
            <person name="Pipaliya S.V."/>
            <person name="Vacek V."/>
            <person name="Brzon O."/>
            <person name="Soukal P."/>
            <person name="Eme L."/>
            <person name="Dacks J.B."/>
            <person name="Karnkowska A."/>
            <person name="Elias M."/>
            <person name="Hampl V."/>
        </authorList>
    </citation>
    <scope>NUCLEOTIDE SEQUENCE</scope>
    <source>
        <strain evidence="3">RCP-MX</strain>
    </source>
</reference>
<feature type="compositionally biased region" description="Pro residues" evidence="1">
    <location>
        <begin position="99"/>
        <end position="114"/>
    </location>
</feature>
<dbReference type="Gene3D" id="3.30.460.10">
    <property type="entry name" value="Beta Polymerase, domain 2"/>
    <property type="match status" value="1"/>
</dbReference>
<dbReference type="PANTHER" id="PTHR12271">
    <property type="entry name" value="POLY A POLYMERASE CID PAP -RELATED"/>
    <property type="match status" value="1"/>
</dbReference>
<dbReference type="EMBL" id="JAPMOS010000088">
    <property type="protein sequence ID" value="KAJ4455929.1"/>
    <property type="molecule type" value="Genomic_DNA"/>
</dbReference>
<dbReference type="Gene3D" id="1.10.1410.10">
    <property type="match status" value="1"/>
</dbReference>
<dbReference type="InterPro" id="IPR043519">
    <property type="entry name" value="NT_sf"/>
</dbReference>
<evidence type="ECO:0000256" key="1">
    <source>
        <dbReference type="SAM" id="MobiDB-lite"/>
    </source>
</evidence>